<name>A0AAD6G371_9EURO</name>
<organism evidence="1 2">
    <name type="scientific">Penicillium daleae</name>
    <dbReference type="NCBI Taxonomy" id="63821"/>
    <lineage>
        <taxon>Eukaryota</taxon>
        <taxon>Fungi</taxon>
        <taxon>Dikarya</taxon>
        <taxon>Ascomycota</taxon>
        <taxon>Pezizomycotina</taxon>
        <taxon>Eurotiomycetes</taxon>
        <taxon>Eurotiomycetidae</taxon>
        <taxon>Eurotiales</taxon>
        <taxon>Aspergillaceae</taxon>
        <taxon>Penicillium</taxon>
    </lineage>
</organism>
<evidence type="ECO:0000313" key="2">
    <source>
        <dbReference type="Proteomes" id="UP001213681"/>
    </source>
</evidence>
<gene>
    <name evidence="1" type="ORF">N7458_005077</name>
</gene>
<protein>
    <submittedName>
        <fullName evidence="1">Uncharacterized protein</fullName>
    </submittedName>
</protein>
<reference evidence="1" key="2">
    <citation type="journal article" date="2023" name="IMA Fungus">
        <title>Comparative genomic study of the Penicillium genus elucidates a diverse pangenome and 15 lateral gene transfer events.</title>
        <authorList>
            <person name="Petersen C."/>
            <person name="Sorensen T."/>
            <person name="Nielsen M.R."/>
            <person name="Sondergaard T.E."/>
            <person name="Sorensen J.L."/>
            <person name="Fitzpatrick D.A."/>
            <person name="Frisvad J.C."/>
            <person name="Nielsen K.L."/>
        </authorList>
    </citation>
    <scope>NUCLEOTIDE SEQUENCE</scope>
    <source>
        <strain evidence="1">IBT 16125</strain>
    </source>
</reference>
<dbReference type="Proteomes" id="UP001213681">
    <property type="component" value="Unassembled WGS sequence"/>
</dbReference>
<dbReference type="AlphaFoldDB" id="A0AAD6G371"/>
<reference evidence="1" key="1">
    <citation type="submission" date="2022-12" db="EMBL/GenBank/DDBJ databases">
        <authorList>
            <person name="Petersen C."/>
        </authorList>
    </citation>
    <scope>NUCLEOTIDE SEQUENCE</scope>
    <source>
        <strain evidence="1">IBT 16125</strain>
    </source>
</reference>
<accession>A0AAD6G371</accession>
<keyword evidence="2" id="KW-1185">Reference proteome</keyword>
<evidence type="ECO:0000313" key="1">
    <source>
        <dbReference type="EMBL" id="KAJ5454121.1"/>
    </source>
</evidence>
<dbReference type="EMBL" id="JAPVEA010000005">
    <property type="protein sequence ID" value="KAJ5454121.1"/>
    <property type="molecule type" value="Genomic_DNA"/>
</dbReference>
<dbReference type="RefSeq" id="XP_056767077.1">
    <property type="nucleotide sequence ID" value="XM_056908459.1"/>
</dbReference>
<dbReference type="GeneID" id="81598702"/>
<sequence length="73" mass="8260">MNYLAIDLPWAGGPIEAVSFEKVASAMAKFISTSPDLHCFEPKRSNEIQRFARFSNSFQPLPMDLDPTAHRMM</sequence>
<proteinExistence type="predicted"/>
<comment type="caution">
    <text evidence="1">The sequence shown here is derived from an EMBL/GenBank/DDBJ whole genome shotgun (WGS) entry which is preliminary data.</text>
</comment>